<dbReference type="Pfam" id="PF02992">
    <property type="entry name" value="Transposase_21"/>
    <property type="match status" value="1"/>
</dbReference>
<gene>
    <name evidence="1" type="ORF">E5676_scaffold596G00550</name>
</gene>
<name>A0A5D3BPP6_CUCMM</name>
<reference evidence="1 2" key="1">
    <citation type="submission" date="2019-08" db="EMBL/GenBank/DDBJ databases">
        <title>Draft genome sequences of two oriental melons (Cucumis melo L. var makuwa).</title>
        <authorList>
            <person name="Kwon S.-Y."/>
        </authorList>
    </citation>
    <scope>NUCLEOTIDE SEQUENCE [LARGE SCALE GENOMIC DNA]</scope>
    <source>
        <strain evidence="2">cv. Chang Bougi</strain>
        <tissue evidence="1">Leaf</tissue>
    </source>
</reference>
<sequence>MRWHRDKLVETDDVLRHPVDMERWKHFDCEFPDFASDSRNMHLGLASDWFNPFDHMSTSYSMWPVVLIPYNLPP</sequence>
<dbReference type="Proteomes" id="UP000321947">
    <property type="component" value="Unassembled WGS sequence"/>
</dbReference>
<evidence type="ECO:0000313" key="1">
    <source>
        <dbReference type="EMBL" id="TYK00099.1"/>
    </source>
</evidence>
<accession>A0A5D3BPP6</accession>
<dbReference type="InterPro" id="IPR004242">
    <property type="entry name" value="Transposase_21"/>
</dbReference>
<organism evidence="1 2">
    <name type="scientific">Cucumis melo var. makuwa</name>
    <name type="common">Oriental melon</name>
    <dbReference type="NCBI Taxonomy" id="1194695"/>
    <lineage>
        <taxon>Eukaryota</taxon>
        <taxon>Viridiplantae</taxon>
        <taxon>Streptophyta</taxon>
        <taxon>Embryophyta</taxon>
        <taxon>Tracheophyta</taxon>
        <taxon>Spermatophyta</taxon>
        <taxon>Magnoliopsida</taxon>
        <taxon>eudicotyledons</taxon>
        <taxon>Gunneridae</taxon>
        <taxon>Pentapetalae</taxon>
        <taxon>rosids</taxon>
        <taxon>fabids</taxon>
        <taxon>Cucurbitales</taxon>
        <taxon>Cucurbitaceae</taxon>
        <taxon>Benincaseae</taxon>
        <taxon>Cucumis</taxon>
    </lineage>
</organism>
<protein>
    <submittedName>
        <fullName evidence="1">Uncharacterized protein</fullName>
    </submittedName>
</protein>
<dbReference type="AlphaFoldDB" id="A0A5D3BPP6"/>
<proteinExistence type="predicted"/>
<comment type="caution">
    <text evidence="1">The sequence shown here is derived from an EMBL/GenBank/DDBJ whole genome shotgun (WGS) entry which is preliminary data.</text>
</comment>
<dbReference type="EMBL" id="SSTD01017244">
    <property type="protein sequence ID" value="TYK00099.1"/>
    <property type="molecule type" value="Genomic_DNA"/>
</dbReference>
<evidence type="ECO:0000313" key="2">
    <source>
        <dbReference type="Proteomes" id="UP000321947"/>
    </source>
</evidence>